<evidence type="ECO:0000256" key="2">
    <source>
        <dbReference type="ARBA" id="ARBA00022603"/>
    </source>
</evidence>
<keyword evidence="4" id="KW-0949">S-adenosyl-L-methionine</keyword>
<dbReference type="InterPro" id="IPR038459">
    <property type="entry name" value="MT_TRM10-typ_sf"/>
</dbReference>
<keyword evidence="7" id="KW-0732">Signal</keyword>
<dbReference type="InterPro" id="IPR007356">
    <property type="entry name" value="tRNA_m1G_MeTrfase_euk"/>
</dbReference>
<feature type="chain" id="PRO_5004896774" description="tRNA (guanine(9)-N(1))-methyltransferase" evidence="7">
    <location>
        <begin position="24"/>
        <end position="274"/>
    </location>
</feature>
<evidence type="ECO:0000256" key="7">
    <source>
        <dbReference type="SAM" id="SignalP"/>
    </source>
</evidence>
<protein>
    <recommendedName>
        <fullName evidence="1">tRNA (guanine(9)-N(1))-methyltransferase</fullName>
        <ecNumber evidence="1">2.1.1.221</ecNumber>
    </recommendedName>
</protein>
<feature type="signal peptide" evidence="7">
    <location>
        <begin position="1"/>
        <end position="23"/>
    </location>
</feature>
<dbReference type="CDD" id="cd18089">
    <property type="entry name" value="SPOUT_Trm10-like"/>
    <property type="match status" value="1"/>
</dbReference>
<accession>W7JTB4</accession>
<dbReference type="PANTHER" id="PTHR13563:SF13">
    <property type="entry name" value="TRNA METHYLTRANSFERASE 10 HOMOLOG A"/>
    <property type="match status" value="1"/>
</dbReference>
<name>W7JTB4_PLAFO</name>
<feature type="compositionally biased region" description="Basic residues" evidence="6">
    <location>
        <begin position="119"/>
        <end position="134"/>
    </location>
</feature>
<dbReference type="PROSITE" id="PS51675">
    <property type="entry name" value="SAM_MT_TRM10"/>
    <property type="match status" value="1"/>
</dbReference>
<feature type="domain" description="SAM-dependent MTase TRM10-type" evidence="8">
    <location>
        <begin position="170"/>
        <end position="274"/>
    </location>
</feature>
<dbReference type="EC" id="2.1.1.221" evidence="1"/>
<keyword evidence="3" id="KW-0808">Transferase</keyword>
<comment type="catalytic activity">
    <reaction evidence="5">
        <text>guanosine(9) in tRNA + S-adenosyl-L-methionine = N(1)-methylguanosine(9) in tRNA + S-adenosyl-L-homocysteine + H(+)</text>
        <dbReference type="Rhea" id="RHEA:43156"/>
        <dbReference type="Rhea" id="RHEA-COMP:10367"/>
        <dbReference type="Rhea" id="RHEA-COMP:10368"/>
        <dbReference type="ChEBI" id="CHEBI:15378"/>
        <dbReference type="ChEBI" id="CHEBI:57856"/>
        <dbReference type="ChEBI" id="CHEBI:59789"/>
        <dbReference type="ChEBI" id="CHEBI:73542"/>
        <dbReference type="ChEBI" id="CHEBI:74269"/>
        <dbReference type="EC" id="2.1.1.221"/>
    </reaction>
</comment>
<keyword evidence="10" id="KW-1185">Reference proteome</keyword>
<evidence type="ECO:0000256" key="5">
    <source>
        <dbReference type="ARBA" id="ARBA00048434"/>
    </source>
</evidence>
<gene>
    <name evidence="9" type="ORF">PFNF54_03162</name>
</gene>
<organism evidence="9 10">
    <name type="scientific">Plasmodium falciparum (isolate NF54)</name>
    <dbReference type="NCBI Taxonomy" id="5843"/>
    <lineage>
        <taxon>Eukaryota</taxon>
        <taxon>Sar</taxon>
        <taxon>Alveolata</taxon>
        <taxon>Apicomplexa</taxon>
        <taxon>Aconoidasida</taxon>
        <taxon>Haemosporida</taxon>
        <taxon>Plasmodiidae</taxon>
        <taxon>Plasmodium</taxon>
        <taxon>Plasmodium (Laverania)</taxon>
    </lineage>
</organism>
<dbReference type="GO" id="GO:0005634">
    <property type="term" value="C:nucleus"/>
    <property type="evidence" value="ECO:0007669"/>
    <property type="project" value="TreeGrafter"/>
</dbReference>
<dbReference type="PANTHER" id="PTHR13563">
    <property type="entry name" value="TRNA (GUANINE-9-) METHYLTRANSFERASE"/>
    <property type="match status" value="1"/>
</dbReference>
<evidence type="ECO:0000313" key="9">
    <source>
        <dbReference type="EMBL" id="EWC87931.1"/>
    </source>
</evidence>
<evidence type="ECO:0000313" key="10">
    <source>
        <dbReference type="Proteomes" id="UP000030673"/>
    </source>
</evidence>
<dbReference type="Gene3D" id="3.40.1280.30">
    <property type="match status" value="1"/>
</dbReference>
<dbReference type="EMBL" id="KE123835">
    <property type="protein sequence ID" value="EWC87931.1"/>
    <property type="molecule type" value="Genomic_DNA"/>
</dbReference>
<dbReference type="InterPro" id="IPR028564">
    <property type="entry name" value="MT_TRM10-typ"/>
</dbReference>
<dbReference type="GO" id="GO:0002939">
    <property type="term" value="P:tRNA N1-guanine methylation"/>
    <property type="evidence" value="ECO:0007669"/>
    <property type="project" value="TreeGrafter"/>
</dbReference>
<evidence type="ECO:0000256" key="3">
    <source>
        <dbReference type="ARBA" id="ARBA00022679"/>
    </source>
</evidence>
<evidence type="ECO:0000259" key="8">
    <source>
        <dbReference type="PROSITE" id="PS51675"/>
    </source>
</evidence>
<evidence type="ECO:0000256" key="4">
    <source>
        <dbReference type="ARBA" id="ARBA00022691"/>
    </source>
</evidence>
<dbReference type="GO" id="GO:0000049">
    <property type="term" value="F:tRNA binding"/>
    <property type="evidence" value="ECO:0007669"/>
    <property type="project" value="TreeGrafter"/>
</dbReference>
<dbReference type="Proteomes" id="UP000030673">
    <property type="component" value="Unassembled WGS sequence"/>
</dbReference>
<evidence type="ECO:0000256" key="1">
    <source>
        <dbReference type="ARBA" id="ARBA00012797"/>
    </source>
</evidence>
<dbReference type="AlphaFoldDB" id="W7JTB4"/>
<feature type="region of interest" description="Disordered" evidence="6">
    <location>
        <begin position="114"/>
        <end position="134"/>
    </location>
</feature>
<proteinExistence type="predicted"/>
<reference evidence="9 10" key="1">
    <citation type="submission" date="2013-02" db="EMBL/GenBank/DDBJ databases">
        <title>The Genome Sequence of Plasmodium falciparum NF54.</title>
        <authorList>
            <consortium name="The Broad Institute Genome Sequencing Platform"/>
            <consortium name="The Broad Institute Genome Sequencing Center for Infectious Disease"/>
            <person name="Neafsey D."/>
            <person name="Cheeseman I."/>
            <person name="Volkman S."/>
            <person name="Adams J."/>
            <person name="Walker B."/>
            <person name="Young S.K."/>
            <person name="Zeng Q."/>
            <person name="Gargeya S."/>
            <person name="Fitzgerald M."/>
            <person name="Haas B."/>
            <person name="Abouelleil A."/>
            <person name="Alvarado L."/>
            <person name="Arachchi H.M."/>
            <person name="Berlin A.M."/>
            <person name="Chapman S.B."/>
            <person name="Dewar J."/>
            <person name="Goldberg J."/>
            <person name="Griggs A."/>
            <person name="Gujja S."/>
            <person name="Hansen M."/>
            <person name="Howarth C."/>
            <person name="Imamovic A."/>
            <person name="Larimer J."/>
            <person name="McCowan C."/>
            <person name="Murphy C."/>
            <person name="Neiman D."/>
            <person name="Pearson M."/>
            <person name="Priest M."/>
            <person name="Roberts A."/>
            <person name="Saif S."/>
            <person name="Shea T."/>
            <person name="Sisk P."/>
            <person name="Sykes S."/>
            <person name="Wortman J."/>
            <person name="Nusbaum C."/>
            <person name="Birren B."/>
        </authorList>
    </citation>
    <scope>NUCLEOTIDE SEQUENCE [LARGE SCALE GENOMIC DNA]</scope>
    <source>
        <strain evidence="9 10">NF54</strain>
    </source>
</reference>
<evidence type="ECO:0000256" key="6">
    <source>
        <dbReference type="SAM" id="MobiDB-lite"/>
    </source>
</evidence>
<dbReference type="GO" id="GO:0008168">
    <property type="term" value="F:methyltransferase activity"/>
    <property type="evidence" value="ECO:0007669"/>
    <property type="project" value="UniProtKB-KW"/>
</dbReference>
<keyword evidence="2" id="KW-0489">Methyltransferase</keyword>
<sequence>MNLFSPVIFPLLIFLLSYNGSYANYNIKTIKLIFESRDKESSKVISLYGEKDSFVCRSENNEYIRIQDDKTIINNLNIYGIIHTNDLLYFEKEQWKLYYMETFDVKNESWTPSREHLKEKRKKKRPEEKKRKKEKKREALLKILNNLNEEEKIAFLKERKLSEIKKKEEKKQFLIKSYNEGYKICFNCSFQNLMEEKEISSLAKQIFLSYHYMLKKKVPVQFHFTHMNDNDDISSTLKKYSFDKWMVHIHKDDYWNIFNKDKIVVLSPDASEVG</sequence>